<dbReference type="Proteomes" id="UP000821845">
    <property type="component" value="Chromosome 1"/>
</dbReference>
<accession>A0ACB7TKN5</accession>
<evidence type="ECO:0000313" key="1">
    <source>
        <dbReference type="EMBL" id="KAH6947615.1"/>
    </source>
</evidence>
<protein>
    <submittedName>
        <fullName evidence="1">Uncharacterized protein</fullName>
    </submittedName>
</protein>
<comment type="caution">
    <text evidence="1">The sequence shown here is derived from an EMBL/GenBank/DDBJ whole genome shotgun (WGS) entry which is preliminary data.</text>
</comment>
<dbReference type="EMBL" id="CM023481">
    <property type="protein sequence ID" value="KAH6947615.1"/>
    <property type="molecule type" value="Genomic_DNA"/>
</dbReference>
<sequence length="249" mass="27108">MHRSCRRKAPRGEETEEEKSNAGRMASGPAATMWQWLEDAVRLLRKTVGYGDREPTYTELLLEQLNNWSSELGLVTVAIIGATWLLLKLGSSGSDGNPSEEEVTPSSSSEDSKVCMLEAGAPLTTTHTSIQQCTELSEPPFSADLLHLCGQKEALRFSDVMNLRAKCVRDVYPSVLLETQRMVCGGTAPLGFVMCDTETFLVIEYAVGGVRLSEIMIGSGRAEHSRAGLTFVSIEPAPVRAAEVIPMDI</sequence>
<evidence type="ECO:0000313" key="2">
    <source>
        <dbReference type="Proteomes" id="UP000821845"/>
    </source>
</evidence>
<proteinExistence type="predicted"/>
<keyword evidence="2" id="KW-1185">Reference proteome</keyword>
<gene>
    <name evidence="1" type="ORF">HPB50_020192</name>
</gene>
<organism evidence="1 2">
    <name type="scientific">Hyalomma asiaticum</name>
    <name type="common">Tick</name>
    <dbReference type="NCBI Taxonomy" id="266040"/>
    <lineage>
        <taxon>Eukaryota</taxon>
        <taxon>Metazoa</taxon>
        <taxon>Ecdysozoa</taxon>
        <taxon>Arthropoda</taxon>
        <taxon>Chelicerata</taxon>
        <taxon>Arachnida</taxon>
        <taxon>Acari</taxon>
        <taxon>Parasitiformes</taxon>
        <taxon>Ixodida</taxon>
        <taxon>Ixodoidea</taxon>
        <taxon>Ixodidae</taxon>
        <taxon>Hyalomminae</taxon>
        <taxon>Hyalomma</taxon>
    </lineage>
</organism>
<name>A0ACB7TKN5_HYAAI</name>
<reference evidence="1" key="1">
    <citation type="submission" date="2020-05" db="EMBL/GenBank/DDBJ databases">
        <title>Large-scale comparative analyses of tick genomes elucidate their genetic diversity and vector capacities.</title>
        <authorList>
            <person name="Jia N."/>
            <person name="Wang J."/>
            <person name="Shi W."/>
            <person name="Du L."/>
            <person name="Sun Y."/>
            <person name="Zhan W."/>
            <person name="Jiang J."/>
            <person name="Wang Q."/>
            <person name="Zhang B."/>
            <person name="Ji P."/>
            <person name="Sakyi L.B."/>
            <person name="Cui X."/>
            <person name="Yuan T."/>
            <person name="Jiang B."/>
            <person name="Yang W."/>
            <person name="Lam T.T.-Y."/>
            <person name="Chang Q."/>
            <person name="Ding S."/>
            <person name="Wang X."/>
            <person name="Zhu J."/>
            <person name="Ruan X."/>
            <person name="Zhao L."/>
            <person name="Wei J."/>
            <person name="Que T."/>
            <person name="Du C."/>
            <person name="Cheng J."/>
            <person name="Dai P."/>
            <person name="Han X."/>
            <person name="Huang E."/>
            <person name="Gao Y."/>
            <person name="Liu J."/>
            <person name="Shao H."/>
            <person name="Ye R."/>
            <person name="Li L."/>
            <person name="Wei W."/>
            <person name="Wang X."/>
            <person name="Wang C."/>
            <person name="Yang T."/>
            <person name="Huo Q."/>
            <person name="Li W."/>
            <person name="Guo W."/>
            <person name="Chen H."/>
            <person name="Zhou L."/>
            <person name="Ni X."/>
            <person name="Tian J."/>
            <person name="Zhou Y."/>
            <person name="Sheng Y."/>
            <person name="Liu T."/>
            <person name="Pan Y."/>
            <person name="Xia L."/>
            <person name="Li J."/>
            <person name="Zhao F."/>
            <person name="Cao W."/>
        </authorList>
    </citation>
    <scope>NUCLEOTIDE SEQUENCE</scope>
    <source>
        <strain evidence="1">Hyas-2018</strain>
    </source>
</reference>